<feature type="transmembrane region" description="Helical" evidence="1">
    <location>
        <begin position="27"/>
        <end position="47"/>
    </location>
</feature>
<organism evidence="3 4">
    <name type="scientific">Noviherbaspirillum cavernae</name>
    <dbReference type="NCBI Taxonomy" id="2320862"/>
    <lineage>
        <taxon>Bacteria</taxon>
        <taxon>Pseudomonadati</taxon>
        <taxon>Pseudomonadota</taxon>
        <taxon>Betaproteobacteria</taxon>
        <taxon>Burkholderiales</taxon>
        <taxon>Oxalobacteraceae</taxon>
        <taxon>Noviherbaspirillum</taxon>
    </lineage>
</organism>
<reference evidence="3 4" key="1">
    <citation type="submission" date="2018-09" db="EMBL/GenBank/DDBJ databases">
        <authorList>
            <person name="Zhu H."/>
        </authorList>
    </citation>
    <scope>NUCLEOTIDE SEQUENCE [LARGE SCALE GENOMIC DNA]</scope>
    <source>
        <strain evidence="3 4">K2R10-39</strain>
    </source>
</reference>
<proteinExistence type="predicted"/>
<sequence length="109" mass="11978">MSPNSFAAATIACPSATRLTANSLNSVVYACFGIFFISCSSKVTLILRPHGRRNSVESSLHVHHKVAISEDPSRALDPSNAVTLCKKCHQETENFGTKLIHKRRRQRGV</sequence>
<name>A0A418X041_9BURK</name>
<dbReference type="Proteomes" id="UP000285190">
    <property type="component" value="Unassembled WGS sequence"/>
</dbReference>
<dbReference type="GO" id="GO:0008270">
    <property type="term" value="F:zinc ion binding"/>
    <property type="evidence" value="ECO:0007669"/>
    <property type="project" value="InterPro"/>
</dbReference>
<keyword evidence="1" id="KW-0472">Membrane</keyword>
<dbReference type="EMBL" id="QYUN01000002">
    <property type="protein sequence ID" value="RJG05850.1"/>
    <property type="molecule type" value="Genomic_DNA"/>
</dbReference>
<dbReference type="GO" id="GO:0003676">
    <property type="term" value="F:nucleic acid binding"/>
    <property type="evidence" value="ECO:0007669"/>
    <property type="project" value="InterPro"/>
</dbReference>
<keyword evidence="1" id="KW-0812">Transmembrane</keyword>
<dbReference type="Gene3D" id="1.10.30.50">
    <property type="match status" value="1"/>
</dbReference>
<dbReference type="InterPro" id="IPR002711">
    <property type="entry name" value="HNH"/>
</dbReference>
<feature type="domain" description="HNH" evidence="2">
    <location>
        <begin position="54"/>
        <end position="94"/>
    </location>
</feature>
<evidence type="ECO:0000313" key="4">
    <source>
        <dbReference type="Proteomes" id="UP000285190"/>
    </source>
</evidence>
<protein>
    <recommendedName>
        <fullName evidence="2">HNH domain-containing protein</fullName>
    </recommendedName>
</protein>
<evidence type="ECO:0000259" key="2">
    <source>
        <dbReference type="Pfam" id="PF01844"/>
    </source>
</evidence>
<evidence type="ECO:0000256" key="1">
    <source>
        <dbReference type="SAM" id="Phobius"/>
    </source>
</evidence>
<accession>A0A418X041</accession>
<dbReference type="AlphaFoldDB" id="A0A418X041"/>
<keyword evidence="1" id="KW-1133">Transmembrane helix</keyword>
<comment type="caution">
    <text evidence="3">The sequence shown here is derived from an EMBL/GenBank/DDBJ whole genome shotgun (WGS) entry which is preliminary data.</text>
</comment>
<gene>
    <name evidence="3" type="ORF">D3870_07315</name>
</gene>
<dbReference type="Pfam" id="PF01844">
    <property type="entry name" value="HNH"/>
    <property type="match status" value="1"/>
</dbReference>
<keyword evidence="4" id="KW-1185">Reference proteome</keyword>
<dbReference type="GO" id="GO:0004519">
    <property type="term" value="F:endonuclease activity"/>
    <property type="evidence" value="ECO:0007669"/>
    <property type="project" value="InterPro"/>
</dbReference>
<evidence type="ECO:0000313" key="3">
    <source>
        <dbReference type="EMBL" id="RJG05850.1"/>
    </source>
</evidence>